<accession>A9GGU4</accession>
<keyword evidence="1" id="KW-0472">Membrane</keyword>
<dbReference type="AlphaFoldDB" id="A9GGU4"/>
<dbReference type="EMBL" id="AM746676">
    <property type="protein sequence ID" value="CAN96367.1"/>
    <property type="molecule type" value="Genomic_DNA"/>
</dbReference>
<dbReference type="STRING" id="448385.sce6199"/>
<proteinExistence type="predicted"/>
<reference evidence="2 3" key="1">
    <citation type="journal article" date="2007" name="Nat. Biotechnol.">
        <title>Complete genome sequence of the myxobacterium Sorangium cellulosum.</title>
        <authorList>
            <person name="Schneiker S."/>
            <person name="Perlova O."/>
            <person name="Kaiser O."/>
            <person name="Gerth K."/>
            <person name="Alici A."/>
            <person name="Altmeyer M.O."/>
            <person name="Bartels D."/>
            <person name="Bekel T."/>
            <person name="Beyer S."/>
            <person name="Bode E."/>
            <person name="Bode H.B."/>
            <person name="Bolten C.J."/>
            <person name="Choudhuri J.V."/>
            <person name="Doss S."/>
            <person name="Elnakady Y.A."/>
            <person name="Frank B."/>
            <person name="Gaigalat L."/>
            <person name="Goesmann A."/>
            <person name="Groeger C."/>
            <person name="Gross F."/>
            <person name="Jelsbak L."/>
            <person name="Jelsbak L."/>
            <person name="Kalinowski J."/>
            <person name="Kegler C."/>
            <person name="Knauber T."/>
            <person name="Konietzny S."/>
            <person name="Kopp M."/>
            <person name="Krause L."/>
            <person name="Krug D."/>
            <person name="Linke B."/>
            <person name="Mahmud T."/>
            <person name="Martinez-Arias R."/>
            <person name="McHardy A.C."/>
            <person name="Merai M."/>
            <person name="Meyer F."/>
            <person name="Mormann S."/>
            <person name="Munoz-Dorado J."/>
            <person name="Perez J."/>
            <person name="Pradella S."/>
            <person name="Rachid S."/>
            <person name="Raddatz G."/>
            <person name="Rosenau F."/>
            <person name="Rueckert C."/>
            <person name="Sasse F."/>
            <person name="Scharfe M."/>
            <person name="Schuster S.C."/>
            <person name="Suen G."/>
            <person name="Treuner-Lange A."/>
            <person name="Velicer G.J."/>
            <person name="Vorholter F.-J."/>
            <person name="Weissman K.J."/>
            <person name="Welch R.D."/>
            <person name="Wenzel S.C."/>
            <person name="Whitworth D.E."/>
            <person name="Wilhelm S."/>
            <person name="Wittmann C."/>
            <person name="Bloecker H."/>
            <person name="Puehler A."/>
            <person name="Mueller R."/>
        </authorList>
    </citation>
    <scope>NUCLEOTIDE SEQUENCE [LARGE SCALE GENOMIC DNA]</scope>
    <source>
        <strain evidence="3">So ce56</strain>
    </source>
</reference>
<dbReference type="Proteomes" id="UP000002139">
    <property type="component" value="Chromosome"/>
</dbReference>
<sequence length="83" mass="8884">MAEWITRRRATRQIRTPVRAGVAHAHVHVLVLVLVLVLVRVRVRVLVLHHAALSPPAGFAEPAGPSAARRGAPVAVAHAIGRC</sequence>
<keyword evidence="1" id="KW-0812">Transmembrane</keyword>
<name>A9GGU4_SORC5</name>
<evidence type="ECO:0000256" key="1">
    <source>
        <dbReference type="SAM" id="Phobius"/>
    </source>
</evidence>
<organism evidence="2 3">
    <name type="scientific">Sorangium cellulosum (strain So ce56)</name>
    <name type="common">Polyangium cellulosum (strain So ce56)</name>
    <dbReference type="NCBI Taxonomy" id="448385"/>
    <lineage>
        <taxon>Bacteria</taxon>
        <taxon>Pseudomonadati</taxon>
        <taxon>Myxococcota</taxon>
        <taxon>Polyangia</taxon>
        <taxon>Polyangiales</taxon>
        <taxon>Polyangiaceae</taxon>
        <taxon>Sorangium</taxon>
    </lineage>
</organism>
<protein>
    <submittedName>
        <fullName evidence="2">Uncharacterized protein</fullName>
    </submittedName>
</protein>
<gene>
    <name evidence="2" type="ordered locus">sce6199</name>
</gene>
<dbReference type="HOGENOM" id="CLU_2540816_0_0_7"/>
<dbReference type="KEGG" id="scl:sce6199"/>
<keyword evidence="1" id="KW-1133">Transmembrane helix</keyword>
<keyword evidence="3" id="KW-1185">Reference proteome</keyword>
<feature type="transmembrane region" description="Helical" evidence="1">
    <location>
        <begin position="21"/>
        <end position="39"/>
    </location>
</feature>
<evidence type="ECO:0000313" key="3">
    <source>
        <dbReference type="Proteomes" id="UP000002139"/>
    </source>
</evidence>
<evidence type="ECO:0000313" key="2">
    <source>
        <dbReference type="EMBL" id="CAN96367.1"/>
    </source>
</evidence>